<organism evidence="2 3">
    <name type="scientific">Sulfobacillus acidophilus (strain ATCC 700253 / DSM 10332 / NAL)</name>
    <dbReference type="NCBI Taxonomy" id="679936"/>
    <lineage>
        <taxon>Bacteria</taxon>
        <taxon>Bacillati</taxon>
        <taxon>Bacillota</taxon>
        <taxon>Clostridia</taxon>
        <taxon>Eubacteriales</taxon>
        <taxon>Clostridiales Family XVII. Incertae Sedis</taxon>
        <taxon>Sulfobacillus</taxon>
    </lineage>
</organism>
<keyword evidence="3" id="KW-1185">Reference proteome</keyword>
<proteinExistence type="predicted"/>
<evidence type="ECO:0000256" key="1">
    <source>
        <dbReference type="SAM" id="Phobius"/>
    </source>
</evidence>
<dbReference type="STRING" id="679936.Sulac_1237"/>
<dbReference type="PATRIC" id="fig|679936.5.peg.1295"/>
<reference evidence="2 3" key="2">
    <citation type="journal article" date="2012" name="Stand. Genomic Sci.">
        <title>Complete genome sequence of the moderately thermophilic mineral-sulfide-oxidizing firmicute Sulfobacillus acidophilus type strain (NAL(T)).</title>
        <authorList>
            <person name="Anderson I."/>
            <person name="Chertkov O."/>
            <person name="Chen A."/>
            <person name="Saunders E."/>
            <person name="Lapidus A."/>
            <person name="Nolan M."/>
            <person name="Lucas S."/>
            <person name="Hammon N."/>
            <person name="Deshpande S."/>
            <person name="Cheng J.F."/>
            <person name="Han C."/>
            <person name="Tapia R."/>
            <person name="Goodwin L.A."/>
            <person name="Pitluck S."/>
            <person name="Liolios K."/>
            <person name="Pagani I."/>
            <person name="Ivanova N."/>
            <person name="Mikhailova N."/>
            <person name="Pati A."/>
            <person name="Palaniappan K."/>
            <person name="Land M."/>
            <person name="Pan C."/>
            <person name="Rohde M."/>
            <person name="Pukall R."/>
            <person name="Goker M."/>
            <person name="Detter J.C."/>
            <person name="Woyke T."/>
            <person name="Bristow J."/>
            <person name="Eisen J.A."/>
            <person name="Markowitz V."/>
            <person name="Hugenholtz P."/>
            <person name="Kyrpides N.C."/>
            <person name="Klenk H.P."/>
            <person name="Mavromatis K."/>
        </authorList>
    </citation>
    <scope>NUCLEOTIDE SEQUENCE [LARGE SCALE GENOMIC DNA]</scope>
    <source>
        <strain evidence="3">ATCC 700253 / DSM 10332 / NAL</strain>
    </source>
</reference>
<dbReference type="HOGENOM" id="CLU_2036843_0_0_9"/>
<sequence length="121" mass="13727">MTWITWIIIASILIVGHELGHAAAMLWYGRLPDALVGRWWGIGLRWNIHGLSVRALRHTLWAGPLTEFGLGVIGYLGHPQHPAWILLATLDTAIQLIPWGFWPNDGTRLWRTRPLINPDVD</sequence>
<evidence type="ECO:0008006" key="4">
    <source>
        <dbReference type="Google" id="ProtNLM"/>
    </source>
</evidence>
<dbReference type="EMBL" id="CP003179">
    <property type="protein sequence ID" value="AEW04737.1"/>
    <property type="molecule type" value="Genomic_DNA"/>
</dbReference>
<evidence type="ECO:0000313" key="3">
    <source>
        <dbReference type="Proteomes" id="UP000005439"/>
    </source>
</evidence>
<name>G8TV97_SULAD</name>
<gene>
    <name evidence="2" type="ordered locus">Sulac_1237</name>
</gene>
<feature type="transmembrane region" description="Helical" evidence="1">
    <location>
        <begin position="6"/>
        <end position="28"/>
    </location>
</feature>
<dbReference type="AlphaFoldDB" id="G8TV97"/>
<keyword evidence="1" id="KW-1133">Transmembrane helix</keyword>
<protein>
    <recommendedName>
        <fullName evidence="4">Peptidase M50 domain-containing protein</fullName>
    </recommendedName>
</protein>
<accession>G8TV97</accession>
<keyword evidence="1" id="KW-0472">Membrane</keyword>
<reference evidence="3" key="1">
    <citation type="submission" date="2011-12" db="EMBL/GenBank/DDBJ databases">
        <title>The complete genome of chromosome of Sulfobacillus acidophilus DSM 10332.</title>
        <authorList>
            <person name="Lucas S."/>
            <person name="Han J."/>
            <person name="Lapidus A."/>
            <person name="Bruce D."/>
            <person name="Goodwin L."/>
            <person name="Pitluck S."/>
            <person name="Peters L."/>
            <person name="Kyrpides N."/>
            <person name="Mavromatis K."/>
            <person name="Ivanova N."/>
            <person name="Mikhailova N."/>
            <person name="Chertkov O."/>
            <person name="Saunders E."/>
            <person name="Detter J.C."/>
            <person name="Tapia R."/>
            <person name="Han C."/>
            <person name="Land M."/>
            <person name="Hauser L."/>
            <person name="Markowitz V."/>
            <person name="Cheng J.-F."/>
            <person name="Hugenholtz P."/>
            <person name="Woyke T."/>
            <person name="Wu D."/>
            <person name="Pukall R."/>
            <person name="Gehrich-Schroeter G."/>
            <person name="Schneider S."/>
            <person name="Klenk H.-P."/>
            <person name="Eisen J.A."/>
        </authorList>
    </citation>
    <scope>NUCLEOTIDE SEQUENCE [LARGE SCALE GENOMIC DNA]</scope>
    <source>
        <strain evidence="3">ATCC 700253 / DSM 10332 / NAL</strain>
    </source>
</reference>
<evidence type="ECO:0000313" key="2">
    <source>
        <dbReference type="EMBL" id="AEW04737.1"/>
    </source>
</evidence>
<dbReference type="Proteomes" id="UP000005439">
    <property type="component" value="Chromosome"/>
</dbReference>
<keyword evidence="1" id="KW-0812">Transmembrane</keyword>
<dbReference type="KEGG" id="sap:Sulac_1237"/>